<dbReference type="GO" id="GO:0003677">
    <property type="term" value="F:DNA binding"/>
    <property type="evidence" value="ECO:0007669"/>
    <property type="project" value="UniProtKB-KW"/>
</dbReference>
<dbReference type="InterPro" id="IPR010982">
    <property type="entry name" value="Lambda_DNA-bd_dom_sf"/>
</dbReference>
<comment type="caution">
    <text evidence="5">The sequence shown here is derived from an EMBL/GenBank/DDBJ whole genome shotgun (WGS) entry which is preliminary data.</text>
</comment>
<gene>
    <name evidence="5" type="ORF">QRT03_08630</name>
</gene>
<organism evidence="5 6">
    <name type="scientific">Actinomycetospora termitidis</name>
    <dbReference type="NCBI Taxonomy" id="3053470"/>
    <lineage>
        <taxon>Bacteria</taxon>
        <taxon>Bacillati</taxon>
        <taxon>Actinomycetota</taxon>
        <taxon>Actinomycetes</taxon>
        <taxon>Pseudonocardiales</taxon>
        <taxon>Pseudonocardiaceae</taxon>
        <taxon>Actinomycetospora</taxon>
    </lineage>
</organism>
<evidence type="ECO:0000313" key="5">
    <source>
        <dbReference type="EMBL" id="MDL5156016.1"/>
    </source>
</evidence>
<dbReference type="RefSeq" id="WP_286052248.1">
    <property type="nucleotide sequence ID" value="NZ_JASVWF010000002.1"/>
</dbReference>
<dbReference type="CDD" id="cd06267">
    <property type="entry name" value="PBP1_LacI_sugar_binding-like"/>
    <property type="match status" value="1"/>
</dbReference>
<dbReference type="PROSITE" id="PS50932">
    <property type="entry name" value="HTH_LACI_2"/>
    <property type="match status" value="1"/>
</dbReference>
<dbReference type="EMBL" id="JASVWF010000002">
    <property type="protein sequence ID" value="MDL5156016.1"/>
    <property type="molecule type" value="Genomic_DNA"/>
</dbReference>
<protein>
    <submittedName>
        <fullName evidence="5">LacI family DNA-binding transcriptional regulator</fullName>
    </submittedName>
</protein>
<evidence type="ECO:0000259" key="4">
    <source>
        <dbReference type="PROSITE" id="PS50932"/>
    </source>
</evidence>
<dbReference type="SMART" id="SM00354">
    <property type="entry name" value="HTH_LACI"/>
    <property type="match status" value="1"/>
</dbReference>
<keyword evidence="1" id="KW-0805">Transcription regulation</keyword>
<dbReference type="PROSITE" id="PS00356">
    <property type="entry name" value="HTH_LACI_1"/>
    <property type="match status" value="1"/>
</dbReference>
<dbReference type="Proteomes" id="UP001231924">
    <property type="component" value="Unassembled WGS sequence"/>
</dbReference>
<dbReference type="CDD" id="cd01392">
    <property type="entry name" value="HTH_LacI"/>
    <property type="match status" value="1"/>
</dbReference>
<dbReference type="InterPro" id="IPR028082">
    <property type="entry name" value="Peripla_BP_I"/>
</dbReference>
<dbReference type="Gene3D" id="3.40.50.2300">
    <property type="match status" value="2"/>
</dbReference>
<keyword evidence="6" id="KW-1185">Reference proteome</keyword>
<dbReference type="SUPFAM" id="SSF53822">
    <property type="entry name" value="Periplasmic binding protein-like I"/>
    <property type="match status" value="1"/>
</dbReference>
<feature type="domain" description="HTH lacI-type" evidence="4">
    <location>
        <begin position="8"/>
        <end position="63"/>
    </location>
</feature>
<dbReference type="SUPFAM" id="SSF47413">
    <property type="entry name" value="lambda repressor-like DNA-binding domains"/>
    <property type="match status" value="1"/>
</dbReference>
<name>A0ABT7M5V2_9PSEU</name>
<keyword evidence="2 5" id="KW-0238">DNA-binding</keyword>
<dbReference type="PANTHER" id="PTHR30146:SF109">
    <property type="entry name" value="HTH-TYPE TRANSCRIPTIONAL REGULATOR GALS"/>
    <property type="match status" value="1"/>
</dbReference>
<dbReference type="Pfam" id="PF00356">
    <property type="entry name" value="LacI"/>
    <property type="match status" value="1"/>
</dbReference>
<proteinExistence type="predicted"/>
<dbReference type="InterPro" id="IPR000843">
    <property type="entry name" value="HTH_LacI"/>
</dbReference>
<dbReference type="InterPro" id="IPR046335">
    <property type="entry name" value="LacI/GalR-like_sensor"/>
</dbReference>
<sequence length="352" mass="36614">MGNQSRGPTLSDVARAAQVSLATASRALNGGQRVVGPELRGRIEEAARRLGYVPNAHAQALAGGTTSTVGLVLHDITDPYFAAIARGAIAAASDQGSLVMVGSTFRSTARELDFVRTFRAQRVDAIVLAGSGFDDDGYRAAMTEELDGQRRAGGGYAFVSEHHIPGHVVLPDNHGGAAALGRALADLGHRRLAVAGGPSHLTTVQHRIDGFVRGAEAGGVPASCIDRIDHPFSEDGGRAAARELLDGGCRATALFCVSDVMAMGALDELTAAGVAVPKDLSLVGFNDVPTMRRLTPPVSTVRLDLETMGRTAMELALDRSASGFRTVHVPAELVLRSSTAPVGVDVPSRENA</sequence>
<reference evidence="5 6" key="1">
    <citation type="submission" date="2023-06" db="EMBL/GenBank/DDBJ databases">
        <title>Actinomycetospora Odt1-22.</title>
        <authorList>
            <person name="Supong K."/>
        </authorList>
    </citation>
    <scope>NUCLEOTIDE SEQUENCE [LARGE SCALE GENOMIC DNA]</scope>
    <source>
        <strain evidence="5 6">Odt1-22</strain>
    </source>
</reference>
<dbReference type="PANTHER" id="PTHR30146">
    <property type="entry name" value="LACI-RELATED TRANSCRIPTIONAL REPRESSOR"/>
    <property type="match status" value="1"/>
</dbReference>
<dbReference type="Pfam" id="PF13377">
    <property type="entry name" value="Peripla_BP_3"/>
    <property type="match status" value="1"/>
</dbReference>
<dbReference type="Gene3D" id="1.10.260.40">
    <property type="entry name" value="lambda repressor-like DNA-binding domains"/>
    <property type="match status" value="1"/>
</dbReference>
<keyword evidence="3" id="KW-0804">Transcription</keyword>
<accession>A0ABT7M5V2</accession>
<evidence type="ECO:0000256" key="1">
    <source>
        <dbReference type="ARBA" id="ARBA00023015"/>
    </source>
</evidence>
<evidence type="ECO:0000313" key="6">
    <source>
        <dbReference type="Proteomes" id="UP001231924"/>
    </source>
</evidence>
<evidence type="ECO:0000256" key="2">
    <source>
        <dbReference type="ARBA" id="ARBA00023125"/>
    </source>
</evidence>
<evidence type="ECO:0000256" key="3">
    <source>
        <dbReference type="ARBA" id="ARBA00023163"/>
    </source>
</evidence>